<dbReference type="SMART" id="SM00091">
    <property type="entry name" value="PAS"/>
    <property type="match status" value="1"/>
</dbReference>
<dbReference type="InterPro" id="IPR033479">
    <property type="entry name" value="dCache_1"/>
</dbReference>
<dbReference type="RefSeq" id="WP_268075576.1">
    <property type="nucleotide sequence ID" value="NZ_CP109965.1"/>
</dbReference>
<evidence type="ECO:0000256" key="6">
    <source>
        <dbReference type="SAM" id="Phobius"/>
    </source>
</evidence>
<dbReference type="Pfam" id="PF13426">
    <property type="entry name" value="PAS_9"/>
    <property type="match status" value="1"/>
</dbReference>
<name>A0ABY7AQS4_9ALTE</name>
<dbReference type="Gene3D" id="3.30.70.270">
    <property type="match status" value="1"/>
</dbReference>
<dbReference type="Proteomes" id="UP001163726">
    <property type="component" value="Chromosome"/>
</dbReference>
<evidence type="ECO:0000259" key="7">
    <source>
        <dbReference type="PROSITE" id="PS50112"/>
    </source>
</evidence>
<dbReference type="NCBIfam" id="TIGR00254">
    <property type="entry name" value="GGDEF"/>
    <property type="match status" value="1"/>
</dbReference>
<evidence type="ECO:0000256" key="3">
    <source>
        <dbReference type="ARBA" id="ARBA00022692"/>
    </source>
</evidence>
<dbReference type="CDD" id="cd01948">
    <property type="entry name" value="EAL"/>
    <property type="match status" value="1"/>
</dbReference>
<dbReference type="PROSITE" id="PS50885">
    <property type="entry name" value="HAMP"/>
    <property type="match status" value="1"/>
</dbReference>
<dbReference type="InterPro" id="IPR052155">
    <property type="entry name" value="Biofilm_reg_signaling"/>
</dbReference>
<dbReference type="InterPro" id="IPR000700">
    <property type="entry name" value="PAS-assoc_C"/>
</dbReference>
<evidence type="ECO:0000256" key="1">
    <source>
        <dbReference type="ARBA" id="ARBA00004651"/>
    </source>
</evidence>
<dbReference type="Gene3D" id="3.20.20.450">
    <property type="entry name" value="EAL domain"/>
    <property type="match status" value="1"/>
</dbReference>
<dbReference type="SUPFAM" id="SSF141868">
    <property type="entry name" value="EAL domain-like"/>
    <property type="match status" value="1"/>
</dbReference>
<comment type="subcellular location">
    <subcellularLocation>
        <location evidence="1">Cell membrane</location>
        <topology evidence="1">Multi-pass membrane protein</topology>
    </subcellularLocation>
</comment>
<accession>A0ABY7AQS4</accession>
<dbReference type="Pfam" id="PF00990">
    <property type="entry name" value="GGDEF"/>
    <property type="match status" value="1"/>
</dbReference>
<dbReference type="InterPro" id="IPR003660">
    <property type="entry name" value="HAMP_dom"/>
</dbReference>
<feature type="domain" description="HAMP" evidence="10">
    <location>
        <begin position="341"/>
        <end position="393"/>
    </location>
</feature>
<dbReference type="InterPro" id="IPR000160">
    <property type="entry name" value="GGDEF_dom"/>
</dbReference>
<dbReference type="PROSITE" id="PS50887">
    <property type="entry name" value="GGDEF"/>
    <property type="match status" value="1"/>
</dbReference>
<dbReference type="InterPro" id="IPR000014">
    <property type="entry name" value="PAS"/>
</dbReference>
<keyword evidence="13" id="KW-1185">Reference proteome</keyword>
<feature type="domain" description="GGDEF" evidence="11">
    <location>
        <begin position="564"/>
        <end position="697"/>
    </location>
</feature>
<feature type="transmembrane region" description="Helical" evidence="6">
    <location>
        <begin position="319"/>
        <end position="339"/>
    </location>
</feature>
<dbReference type="EMBL" id="CP109965">
    <property type="protein sequence ID" value="WAJ71112.1"/>
    <property type="molecule type" value="Genomic_DNA"/>
</dbReference>
<dbReference type="SUPFAM" id="SSF55785">
    <property type="entry name" value="PYP-like sensor domain (PAS domain)"/>
    <property type="match status" value="1"/>
</dbReference>
<keyword evidence="3 6" id="KW-0812">Transmembrane</keyword>
<keyword evidence="5 6" id="KW-0472">Membrane</keyword>
<dbReference type="PROSITE" id="PS50113">
    <property type="entry name" value="PAC"/>
    <property type="match status" value="1"/>
</dbReference>
<organism evidence="12 13">
    <name type="scientific">Catenovulum adriaticum</name>
    <dbReference type="NCBI Taxonomy" id="2984846"/>
    <lineage>
        <taxon>Bacteria</taxon>
        <taxon>Pseudomonadati</taxon>
        <taxon>Pseudomonadota</taxon>
        <taxon>Gammaproteobacteria</taxon>
        <taxon>Alteromonadales</taxon>
        <taxon>Alteromonadaceae</taxon>
        <taxon>Catenovulum</taxon>
    </lineage>
</organism>
<evidence type="ECO:0000259" key="8">
    <source>
        <dbReference type="PROSITE" id="PS50113"/>
    </source>
</evidence>
<gene>
    <name evidence="12" type="ORF">OLW01_04710</name>
</gene>
<dbReference type="PROSITE" id="PS50883">
    <property type="entry name" value="EAL"/>
    <property type="match status" value="1"/>
</dbReference>
<dbReference type="PANTHER" id="PTHR44757:SF2">
    <property type="entry name" value="BIOFILM ARCHITECTURE MAINTENANCE PROTEIN MBAA"/>
    <property type="match status" value="1"/>
</dbReference>
<dbReference type="SUPFAM" id="SSF55073">
    <property type="entry name" value="Nucleotide cyclase"/>
    <property type="match status" value="1"/>
</dbReference>
<evidence type="ECO:0000256" key="5">
    <source>
        <dbReference type="ARBA" id="ARBA00023136"/>
    </source>
</evidence>
<reference evidence="12" key="1">
    <citation type="submission" date="2022-10" db="EMBL/GenBank/DDBJ databases">
        <title>Catenovulum adriacola sp. nov. isolated in the Harbour of Susak.</title>
        <authorList>
            <person name="Schoch T."/>
            <person name="Reich S.J."/>
            <person name="Stoeferle S."/>
            <person name="Flaiz M."/>
            <person name="Kazda M."/>
            <person name="Riedel C.U."/>
            <person name="Duerre P."/>
        </authorList>
    </citation>
    <scope>NUCLEOTIDE SEQUENCE</scope>
    <source>
        <strain evidence="12">TS8</strain>
    </source>
</reference>
<dbReference type="SMART" id="SM00052">
    <property type="entry name" value="EAL"/>
    <property type="match status" value="1"/>
</dbReference>
<dbReference type="Pfam" id="PF02743">
    <property type="entry name" value="dCache_1"/>
    <property type="match status" value="1"/>
</dbReference>
<proteinExistence type="predicted"/>
<dbReference type="PANTHER" id="PTHR44757">
    <property type="entry name" value="DIGUANYLATE CYCLASE DGCP"/>
    <property type="match status" value="1"/>
</dbReference>
<protein>
    <submittedName>
        <fullName evidence="12">EAL domain-containing protein</fullName>
    </submittedName>
</protein>
<feature type="domain" description="PAC" evidence="8">
    <location>
        <begin position="480"/>
        <end position="532"/>
    </location>
</feature>
<dbReference type="NCBIfam" id="TIGR00229">
    <property type="entry name" value="sensory_box"/>
    <property type="match status" value="1"/>
</dbReference>
<keyword evidence="2" id="KW-1003">Cell membrane</keyword>
<evidence type="ECO:0000313" key="12">
    <source>
        <dbReference type="EMBL" id="WAJ71112.1"/>
    </source>
</evidence>
<keyword evidence="4 6" id="KW-1133">Transmembrane helix</keyword>
<dbReference type="CDD" id="cd00130">
    <property type="entry name" value="PAS"/>
    <property type="match status" value="1"/>
</dbReference>
<dbReference type="InterPro" id="IPR035965">
    <property type="entry name" value="PAS-like_dom_sf"/>
</dbReference>
<feature type="domain" description="PAS" evidence="7">
    <location>
        <begin position="408"/>
        <end position="452"/>
    </location>
</feature>
<evidence type="ECO:0000259" key="10">
    <source>
        <dbReference type="PROSITE" id="PS50885"/>
    </source>
</evidence>
<evidence type="ECO:0000256" key="2">
    <source>
        <dbReference type="ARBA" id="ARBA00022475"/>
    </source>
</evidence>
<evidence type="ECO:0000313" key="13">
    <source>
        <dbReference type="Proteomes" id="UP001163726"/>
    </source>
</evidence>
<evidence type="ECO:0000256" key="4">
    <source>
        <dbReference type="ARBA" id="ARBA00022989"/>
    </source>
</evidence>
<dbReference type="Pfam" id="PF00563">
    <property type="entry name" value="EAL"/>
    <property type="match status" value="1"/>
</dbReference>
<dbReference type="SMART" id="SM00267">
    <property type="entry name" value="GGDEF"/>
    <property type="match status" value="1"/>
</dbReference>
<evidence type="ECO:0000259" key="11">
    <source>
        <dbReference type="PROSITE" id="PS50887"/>
    </source>
</evidence>
<dbReference type="InterPro" id="IPR035919">
    <property type="entry name" value="EAL_sf"/>
</dbReference>
<feature type="domain" description="EAL" evidence="9">
    <location>
        <begin position="706"/>
        <end position="960"/>
    </location>
</feature>
<dbReference type="PROSITE" id="PS50112">
    <property type="entry name" value="PAS"/>
    <property type="match status" value="1"/>
</dbReference>
<evidence type="ECO:0000259" key="9">
    <source>
        <dbReference type="PROSITE" id="PS50883"/>
    </source>
</evidence>
<dbReference type="InterPro" id="IPR043128">
    <property type="entry name" value="Rev_trsase/Diguanyl_cyclase"/>
</dbReference>
<dbReference type="InterPro" id="IPR001633">
    <property type="entry name" value="EAL_dom"/>
</dbReference>
<dbReference type="CDD" id="cd01949">
    <property type="entry name" value="GGDEF"/>
    <property type="match status" value="1"/>
</dbReference>
<dbReference type="Gene3D" id="3.30.450.20">
    <property type="entry name" value="PAS domain"/>
    <property type="match status" value="3"/>
</dbReference>
<sequence length="968" mass="110195">MFTQAQDKYIESIISRDLNASAQQNAQFVSHYLDSLVQLAKITNSQVKHALNKPVKGATEQTLLVQQTDSSYRSTKDNTGIFLAANQTLNEQVKQQANELTSIWPTLSPVLTQSFSAFYYISKSGLTVVQPADIAENLPAVYDFNRDLFYKLGTPVYNPTRQPIWTPVYYDQLQDHWMSSLVIPVYLDNEFYGVTSFDFLIQDLKTILLAKMPDQLDRDAFVFDSKNNLIFHPQYESILTTEKQGNFAELNNEASLNQDIHQVIRFSLQNTNDLSVKEYNLNGEKRLVAVTAIPQLGWYFALTDAFSIDEHHLQRFRQYLLFGAFFVAVLLSLIIYCFLNRYVLSRLRHCAKVLTEHKQGQLKLGKLTESSDEVGTMARTLESMSGEIHNLIEGLNEKIHEKEIAELSALKLSNAVKHSETAIAILNNQFEIEFVNPKFVELTGRDEFELIGAHIESVVDKQMHWLLDMAYEQLNDGRAWKGELLIDHPLGEGIWVSQTFSPMTQDKQGANHFVSATQDISFIKQSQKKMEKLAYHDPLTNLYNRTFFKAQLTKSLEMTKRGHYAFSLFYFDLDHFKRVNDDLGHEAGDQLLTEIAKRLKQRLRAEDTIARLGGDEFAIIMSGISSVEKAQSMATDVQNIIAKPIKLAAAEVLVTASMGITLSPKDALSIEDLLRNADLAMYKAKNAGRNGFYFYNDELNKALQESILLESELRIALKEQEFELYYQPQIDLKTGKIFGFEALLRWNHPTRGMIPPNIFIPVAEQSGLIVALGEWVLTEASLFIARLNQKHNQSYMVAVNLSARQFKDKNVANIIQHSIARAGIKSEWLDIELTESMLMGDINEAIHQMQDIKALGVQLSIDDFGTGYSSLSYLKRFPIDTLKVDRAFIKDIPHDKDDMAISDAIIAMAHKLNMKVIAEGIEHKEHVQFLVEKHCQVGQGYLFSPPIPEKQIELFLNESQVYQHLFNH</sequence>
<dbReference type="InterPro" id="IPR029787">
    <property type="entry name" value="Nucleotide_cyclase"/>
</dbReference>
<dbReference type="Gene3D" id="6.10.340.10">
    <property type="match status" value="1"/>
</dbReference>